<sequence length="264" mass="29352">MAMKHALLLALLPFAYAQASEPANPAPQDPTDDPLVIAAGFLNAHPDLQYRMYGLEAYKAGRHEKALAYFKRASFFADKPSQGMVAEMYWNGQGQPQDRVQAYIWMDLAAERGYTGFLGLRERYWTALDEAERALAIEMGQEVYARFGDAASKPRMAATLRRAAKRMTGSRTGRGIGNLQVIVPGPGGTEMILDGTKFYDPRYWDPEEYQKWQDSVWAHPRIGRVSVGELESIGTAAQSRVPATEPDHDAEAPELPPDADEPDM</sequence>
<dbReference type="Proteomes" id="UP000599009">
    <property type="component" value="Unassembled WGS sequence"/>
</dbReference>
<organism evidence="3 4">
    <name type="scientific">Luteimonas terricola</name>
    <dbReference type="NCBI Taxonomy" id="645597"/>
    <lineage>
        <taxon>Bacteria</taxon>
        <taxon>Pseudomonadati</taxon>
        <taxon>Pseudomonadota</taxon>
        <taxon>Gammaproteobacteria</taxon>
        <taxon>Lysobacterales</taxon>
        <taxon>Lysobacteraceae</taxon>
        <taxon>Luteimonas</taxon>
    </lineage>
</organism>
<keyword evidence="2" id="KW-0732">Signal</keyword>
<evidence type="ECO:0000313" key="4">
    <source>
        <dbReference type="Proteomes" id="UP000599009"/>
    </source>
</evidence>
<gene>
    <name evidence="3" type="ORF">GCM10011394_01460</name>
</gene>
<comment type="caution">
    <text evidence="3">The sequence shown here is derived from an EMBL/GenBank/DDBJ whole genome shotgun (WGS) entry which is preliminary data.</text>
</comment>
<feature type="region of interest" description="Disordered" evidence="1">
    <location>
        <begin position="233"/>
        <end position="264"/>
    </location>
</feature>
<accession>A0ABQ2E7P5</accession>
<dbReference type="InterPro" id="IPR011990">
    <property type="entry name" value="TPR-like_helical_dom_sf"/>
</dbReference>
<dbReference type="RefSeq" id="WP_132985888.1">
    <property type="nucleotide sequence ID" value="NZ_BMME01000001.1"/>
</dbReference>
<dbReference type="Pfam" id="PF08238">
    <property type="entry name" value="Sel1"/>
    <property type="match status" value="2"/>
</dbReference>
<dbReference type="SUPFAM" id="SSF81901">
    <property type="entry name" value="HCP-like"/>
    <property type="match status" value="1"/>
</dbReference>
<reference evidence="4" key="1">
    <citation type="journal article" date="2019" name="Int. J. Syst. Evol. Microbiol.">
        <title>The Global Catalogue of Microorganisms (GCM) 10K type strain sequencing project: providing services to taxonomists for standard genome sequencing and annotation.</title>
        <authorList>
            <consortium name="The Broad Institute Genomics Platform"/>
            <consortium name="The Broad Institute Genome Sequencing Center for Infectious Disease"/>
            <person name="Wu L."/>
            <person name="Ma J."/>
        </authorList>
    </citation>
    <scope>NUCLEOTIDE SEQUENCE [LARGE SCALE GENOMIC DNA]</scope>
    <source>
        <strain evidence="4">CGMCC 1.8985</strain>
    </source>
</reference>
<dbReference type="EMBL" id="BMME01000001">
    <property type="protein sequence ID" value="GGJ96359.1"/>
    <property type="molecule type" value="Genomic_DNA"/>
</dbReference>
<dbReference type="Gene3D" id="1.25.40.10">
    <property type="entry name" value="Tetratricopeptide repeat domain"/>
    <property type="match status" value="1"/>
</dbReference>
<evidence type="ECO:0000313" key="3">
    <source>
        <dbReference type="EMBL" id="GGJ96359.1"/>
    </source>
</evidence>
<feature type="signal peptide" evidence="2">
    <location>
        <begin position="1"/>
        <end position="19"/>
    </location>
</feature>
<dbReference type="InterPro" id="IPR006597">
    <property type="entry name" value="Sel1-like"/>
</dbReference>
<evidence type="ECO:0000256" key="2">
    <source>
        <dbReference type="SAM" id="SignalP"/>
    </source>
</evidence>
<evidence type="ECO:0000256" key="1">
    <source>
        <dbReference type="SAM" id="MobiDB-lite"/>
    </source>
</evidence>
<keyword evidence="4" id="KW-1185">Reference proteome</keyword>
<protein>
    <recommendedName>
        <fullName evidence="5">Sel1 repeat family protein</fullName>
    </recommendedName>
</protein>
<name>A0ABQ2E7P5_9GAMM</name>
<evidence type="ECO:0008006" key="5">
    <source>
        <dbReference type="Google" id="ProtNLM"/>
    </source>
</evidence>
<proteinExistence type="predicted"/>
<dbReference type="SMART" id="SM00671">
    <property type="entry name" value="SEL1"/>
    <property type="match status" value="1"/>
</dbReference>
<feature type="chain" id="PRO_5047203263" description="Sel1 repeat family protein" evidence="2">
    <location>
        <begin position="20"/>
        <end position="264"/>
    </location>
</feature>